<evidence type="ECO:0000313" key="4">
    <source>
        <dbReference type="Proteomes" id="UP000078348"/>
    </source>
</evidence>
<dbReference type="STRING" id="478820.A0A196S4J7"/>
<protein>
    <submittedName>
        <fullName evidence="3">Trafficking protein particle complex 6</fullName>
    </submittedName>
</protein>
<dbReference type="GO" id="GO:0005801">
    <property type="term" value="C:cis-Golgi network"/>
    <property type="evidence" value="ECO:0007669"/>
    <property type="project" value="TreeGrafter"/>
</dbReference>
<keyword evidence="2" id="KW-0472">Membrane</keyword>
<dbReference type="Gene3D" id="3.30.1380.20">
    <property type="entry name" value="Trafficking protein particle complex subunit 3"/>
    <property type="match status" value="1"/>
</dbReference>
<dbReference type="GO" id="GO:0006888">
    <property type="term" value="P:endoplasmic reticulum to Golgi vesicle-mediated transport"/>
    <property type="evidence" value="ECO:0007669"/>
    <property type="project" value="TreeGrafter"/>
</dbReference>
<dbReference type="EMBL" id="LXWW01000567">
    <property type="protein sequence ID" value="OAO12028.1"/>
    <property type="molecule type" value="Genomic_DNA"/>
</dbReference>
<feature type="transmembrane region" description="Helical" evidence="2">
    <location>
        <begin position="124"/>
        <end position="145"/>
    </location>
</feature>
<keyword evidence="2" id="KW-0812">Transmembrane</keyword>
<dbReference type="AlphaFoldDB" id="A0A196S4J7"/>
<gene>
    <name evidence="3" type="ORF">AV274_6303</name>
</gene>
<dbReference type="GO" id="GO:0005802">
    <property type="term" value="C:trans-Golgi network"/>
    <property type="evidence" value="ECO:0007669"/>
    <property type="project" value="TreeGrafter"/>
</dbReference>
<evidence type="ECO:0000313" key="3">
    <source>
        <dbReference type="EMBL" id="OAO12028.1"/>
    </source>
</evidence>
<dbReference type="Proteomes" id="UP000078348">
    <property type="component" value="Unassembled WGS sequence"/>
</dbReference>
<accession>A0A196S4J7</accession>
<dbReference type="OrthoDB" id="941624at2759"/>
<sequence length="161" mass="18487">MSGVSVDVYDLMCFEMVNSIVGNNWDNVVHMKDTETVKKIESFGHSIGYRWAEIKKIKSPAWNSLDEVIRDICSEFWADVFGVESASLHTDNTSIFVISSPSLRPLLKIRPQEHREDRMRYYALFYKGMIDGIISLAGFLVSTSFRKNRNSGEYEFIISTL</sequence>
<dbReference type="GO" id="GO:0030008">
    <property type="term" value="C:TRAPP complex"/>
    <property type="evidence" value="ECO:0007669"/>
    <property type="project" value="TreeGrafter"/>
</dbReference>
<dbReference type="InterPro" id="IPR024096">
    <property type="entry name" value="NO_sig/Golgi_transp_ligand-bd"/>
</dbReference>
<reference evidence="3 4" key="1">
    <citation type="submission" date="2016-05" db="EMBL/GenBank/DDBJ databases">
        <title>Nuclear genome of Blastocystis sp. subtype 1 NandII.</title>
        <authorList>
            <person name="Gentekaki E."/>
            <person name="Curtis B."/>
            <person name="Stairs C."/>
            <person name="Eme L."/>
            <person name="Herman E."/>
            <person name="Klimes V."/>
            <person name="Arias M.C."/>
            <person name="Elias M."/>
            <person name="Hilliou F."/>
            <person name="Klute M."/>
            <person name="Malik S.-B."/>
            <person name="Pightling A."/>
            <person name="Rachubinski R."/>
            <person name="Salas D."/>
            <person name="Schlacht A."/>
            <person name="Suga H."/>
            <person name="Archibald J."/>
            <person name="Ball S.G."/>
            <person name="Clark G."/>
            <person name="Dacks J."/>
            <person name="Van Der Giezen M."/>
            <person name="Tsaousis A."/>
            <person name="Roger A."/>
        </authorList>
    </citation>
    <scope>NUCLEOTIDE SEQUENCE [LARGE SCALE GENOMIC DNA]</scope>
    <source>
        <strain evidence="4">ATCC 50177 / NandII</strain>
    </source>
</reference>
<keyword evidence="2" id="KW-1133">Transmembrane helix</keyword>
<evidence type="ECO:0000256" key="1">
    <source>
        <dbReference type="ARBA" id="ARBA00006218"/>
    </source>
</evidence>
<keyword evidence="4" id="KW-1185">Reference proteome</keyword>
<evidence type="ECO:0000256" key="2">
    <source>
        <dbReference type="SAM" id="Phobius"/>
    </source>
</evidence>
<dbReference type="Pfam" id="PF04051">
    <property type="entry name" value="TRAPP"/>
    <property type="match status" value="1"/>
</dbReference>
<dbReference type="InterPro" id="IPR037992">
    <property type="entry name" value="TRAPPC6/Trs33"/>
</dbReference>
<organism evidence="3 4">
    <name type="scientific">Blastocystis sp. subtype 1 (strain ATCC 50177 / NandII)</name>
    <dbReference type="NCBI Taxonomy" id="478820"/>
    <lineage>
        <taxon>Eukaryota</taxon>
        <taxon>Sar</taxon>
        <taxon>Stramenopiles</taxon>
        <taxon>Bigyra</taxon>
        <taxon>Opalozoa</taxon>
        <taxon>Opalinata</taxon>
        <taxon>Blastocystidae</taxon>
        <taxon>Blastocystis</taxon>
    </lineage>
</organism>
<dbReference type="SUPFAM" id="SSF111126">
    <property type="entry name" value="Ligand-binding domain in the NO signalling and Golgi transport"/>
    <property type="match status" value="1"/>
</dbReference>
<name>A0A196S4J7_BLAHN</name>
<dbReference type="PANTHER" id="PTHR12817:SF0">
    <property type="entry name" value="GEO08327P1"/>
    <property type="match status" value="1"/>
</dbReference>
<dbReference type="PANTHER" id="PTHR12817">
    <property type="entry name" value="TRAFFICKING PROTEIN PARTICLE COMPLEX SUBUNIT 6B"/>
    <property type="match status" value="1"/>
</dbReference>
<comment type="caution">
    <text evidence="3">The sequence shown here is derived from an EMBL/GenBank/DDBJ whole genome shotgun (WGS) entry which is preliminary data.</text>
</comment>
<proteinExistence type="inferred from homology"/>
<comment type="similarity">
    <text evidence="1">Belongs to the TRAPP small subunits family. BET3 subfamily.</text>
</comment>
<dbReference type="InterPro" id="IPR007194">
    <property type="entry name" value="TRAPP_component"/>
</dbReference>